<keyword evidence="3 6" id="KW-1133">Transmembrane helix</keyword>
<reference evidence="7 8" key="1">
    <citation type="submission" date="2024-02" db="EMBL/GenBank/DDBJ databases">
        <authorList>
            <person name="Chen Y."/>
            <person name="Shah S."/>
            <person name="Dougan E. K."/>
            <person name="Thang M."/>
            <person name="Chan C."/>
        </authorList>
    </citation>
    <scope>NUCLEOTIDE SEQUENCE [LARGE SCALE GENOMIC DNA]</scope>
</reference>
<sequence length="1085" mass="119997">MASPTMRLFNTLLVTMVAILVGFFCVRLQLITPEEGHLKGIGFFIGSLVFPLLIFNTVATAELHSVNYGVIGACSLGKIAVMVLTWLLAYAVFQPRRSRGQRILTATVFAFFAVASNDFAIGFPVIDALYEKDMSIYITGNALVGSFVFIPLTMIAFAIGGAIRTGTGQSYCQIFTNILYDLATNPVIFMTCAGLLFKIIFGNSLVEENGKIRLPHPLSDFIDLFTAPFGMSALFLTGTSLRTPRVSVWAVGLVLMKVVVCAYLSYTFGTALVRGGGDIKVLHDFTYFYGAIPTSSAPIVFASQFDPEAAELIATAVLFGLILAGPIMFITAYSLNEQDADSGLYTLRQVQFSADAAGIFCGLFFVGCLALVRQYWCFTCPAKQLLAFYGTVLMVYAAVSFSVNPIISATSCDAFNEMHLQTPWVIAFSWLQNSASIMLLVLQAMYACGPVRSSDAPMAGLVIVCLCLALALLPSFFATPNTINEICNHEEIGSLELCLNVVWSGLKLLIASSLAIYALCFRRPGLHRSDETETETESSDDSCEVSEIWQSSSLAVDWQHLVPGGIILTITIMNIVKILTQVINVGSFASMLLLESALEHSQPIVLLAALFFDANFTGISRMESEIKDLRRSLEELLEAKTLLVMKPDFEEAVESQKLLEEQLLKVKDQLTEELGRLHSRSVAHEERAQGIADEMLQKNQEMVERHLALEQCQQQLREEQQSGLEALQKEFGEQVAHLLFLNEDLKTADMAQVNRQLTTLLQDVETLHVEVGLRAQGAWVQDLDLGLKDLQAQVTEETARLSNALHRTWPSLERSDEKAWRQQAAKQLQAVRVANGELVAEFEKISSKATHEYSQAVERHQAAEKSLERLRADVEWKELSNAEQHAMLEERLETLEMDLAHETRRIQEQAEESLQVLGSKLSTVKENMKDREQAVLFGARCLSCNRAYEDTIKTTGSVNLPAEKRKAQVFAEIQRALHSPRTDPQEPIKLLAVKVGRPGAQSPKACNVASRDSASMAYGIEDVQLLPVRAHSSLSTHRRPRGLCATPRPTTQSKQCNWSFGRALLPNEMRTSKDQAYEDIKSAIS</sequence>
<evidence type="ECO:0000313" key="8">
    <source>
        <dbReference type="Proteomes" id="UP001642484"/>
    </source>
</evidence>
<feature type="transmembrane region" description="Helical" evidence="6">
    <location>
        <begin position="352"/>
        <end position="372"/>
    </location>
</feature>
<keyword evidence="2 6" id="KW-0812">Transmembrane</keyword>
<keyword evidence="4 6" id="KW-0472">Membrane</keyword>
<dbReference type="Pfam" id="PF03547">
    <property type="entry name" value="Mem_trans"/>
    <property type="match status" value="1"/>
</dbReference>
<evidence type="ECO:0000256" key="4">
    <source>
        <dbReference type="ARBA" id="ARBA00023136"/>
    </source>
</evidence>
<feature type="transmembrane region" description="Helical" evidence="6">
    <location>
        <begin position="246"/>
        <end position="266"/>
    </location>
</feature>
<accession>A0ABP0IDE2</accession>
<feature type="transmembrane region" description="Helical" evidence="6">
    <location>
        <begin position="103"/>
        <end position="126"/>
    </location>
</feature>
<feature type="transmembrane region" description="Helical" evidence="6">
    <location>
        <begin position="286"/>
        <end position="305"/>
    </location>
</feature>
<organism evidence="7 8">
    <name type="scientific">Durusdinium trenchii</name>
    <dbReference type="NCBI Taxonomy" id="1381693"/>
    <lineage>
        <taxon>Eukaryota</taxon>
        <taxon>Sar</taxon>
        <taxon>Alveolata</taxon>
        <taxon>Dinophyceae</taxon>
        <taxon>Suessiales</taxon>
        <taxon>Symbiodiniaceae</taxon>
        <taxon>Durusdinium</taxon>
    </lineage>
</organism>
<keyword evidence="5" id="KW-0175">Coiled coil</keyword>
<protein>
    <submittedName>
        <fullName evidence="7">Uncharacterized protein</fullName>
    </submittedName>
</protein>
<evidence type="ECO:0000256" key="5">
    <source>
        <dbReference type="SAM" id="Coils"/>
    </source>
</evidence>
<feature type="transmembrane region" description="Helical" evidence="6">
    <location>
        <begin position="423"/>
        <end position="446"/>
    </location>
</feature>
<feature type="transmembrane region" description="Helical" evidence="6">
    <location>
        <begin position="38"/>
        <end position="58"/>
    </location>
</feature>
<keyword evidence="8" id="KW-1185">Reference proteome</keyword>
<dbReference type="InterPro" id="IPR004776">
    <property type="entry name" value="Mem_transp_PIN-like"/>
</dbReference>
<feature type="transmembrane region" description="Helical" evidence="6">
    <location>
        <begin position="458"/>
        <end position="477"/>
    </location>
</feature>
<evidence type="ECO:0000256" key="1">
    <source>
        <dbReference type="ARBA" id="ARBA00004141"/>
    </source>
</evidence>
<comment type="caution">
    <text evidence="7">The sequence shown here is derived from an EMBL/GenBank/DDBJ whole genome shotgun (WGS) entry which is preliminary data.</text>
</comment>
<feature type="coiled-coil region" evidence="5">
    <location>
        <begin position="853"/>
        <end position="912"/>
    </location>
</feature>
<evidence type="ECO:0000313" key="7">
    <source>
        <dbReference type="EMBL" id="CAK9000601.1"/>
    </source>
</evidence>
<feature type="transmembrane region" description="Helical" evidence="6">
    <location>
        <begin position="6"/>
        <end position="26"/>
    </location>
</feature>
<feature type="transmembrane region" description="Helical" evidence="6">
    <location>
        <begin position="70"/>
        <end position="91"/>
    </location>
</feature>
<dbReference type="Proteomes" id="UP001642484">
    <property type="component" value="Unassembled WGS sequence"/>
</dbReference>
<feature type="transmembrane region" description="Helical" evidence="6">
    <location>
        <begin position="146"/>
        <end position="166"/>
    </location>
</feature>
<comment type="subcellular location">
    <subcellularLocation>
        <location evidence="1">Membrane</location>
        <topology evidence="1">Multi-pass membrane protein</topology>
    </subcellularLocation>
</comment>
<feature type="transmembrane region" description="Helical" evidence="6">
    <location>
        <begin position="178"/>
        <end position="201"/>
    </location>
</feature>
<feature type="transmembrane region" description="Helical" evidence="6">
    <location>
        <begin position="497"/>
        <end position="520"/>
    </location>
</feature>
<feature type="transmembrane region" description="Helical" evidence="6">
    <location>
        <begin position="221"/>
        <end position="239"/>
    </location>
</feature>
<feature type="transmembrane region" description="Helical" evidence="6">
    <location>
        <begin position="312"/>
        <end position="332"/>
    </location>
</feature>
<evidence type="ECO:0000256" key="3">
    <source>
        <dbReference type="ARBA" id="ARBA00022989"/>
    </source>
</evidence>
<evidence type="ECO:0000256" key="2">
    <source>
        <dbReference type="ARBA" id="ARBA00022692"/>
    </source>
</evidence>
<proteinExistence type="predicted"/>
<name>A0ABP0IDE2_9DINO</name>
<feature type="transmembrane region" description="Helical" evidence="6">
    <location>
        <begin position="561"/>
        <end position="583"/>
    </location>
</feature>
<feature type="transmembrane region" description="Helical" evidence="6">
    <location>
        <begin position="384"/>
        <end position="403"/>
    </location>
</feature>
<dbReference type="EMBL" id="CAXAMN010002647">
    <property type="protein sequence ID" value="CAK9000601.1"/>
    <property type="molecule type" value="Genomic_DNA"/>
</dbReference>
<evidence type="ECO:0000256" key="6">
    <source>
        <dbReference type="SAM" id="Phobius"/>
    </source>
</evidence>
<gene>
    <name evidence="7" type="ORF">CCMP2556_LOCUS6129</name>
</gene>